<proteinExistence type="predicted"/>
<dbReference type="Proteomes" id="UP001152795">
    <property type="component" value="Unassembled WGS sequence"/>
</dbReference>
<dbReference type="PANTHER" id="PTHR44167:SF24">
    <property type="entry name" value="SERINE_THREONINE-PROTEIN KINASE CHK2"/>
    <property type="match status" value="1"/>
</dbReference>
<dbReference type="PANTHER" id="PTHR44167">
    <property type="entry name" value="OVARIAN-SPECIFIC SERINE/THREONINE-PROTEIN KINASE LOK-RELATED"/>
    <property type="match status" value="1"/>
</dbReference>
<name>A0A7D9J6F2_PARCT</name>
<evidence type="ECO:0000313" key="2">
    <source>
        <dbReference type="Proteomes" id="UP001152795"/>
    </source>
</evidence>
<gene>
    <name evidence="1" type="ORF">PACLA_8A050804</name>
</gene>
<dbReference type="Pfam" id="PF00069">
    <property type="entry name" value="Pkinase"/>
    <property type="match status" value="1"/>
</dbReference>
<dbReference type="GO" id="GO:0005634">
    <property type="term" value="C:nucleus"/>
    <property type="evidence" value="ECO:0007669"/>
    <property type="project" value="TreeGrafter"/>
</dbReference>
<keyword evidence="1" id="KW-0808">Transferase</keyword>
<organism evidence="1 2">
    <name type="scientific">Paramuricea clavata</name>
    <name type="common">Red gorgonian</name>
    <name type="synonym">Violescent sea-whip</name>
    <dbReference type="NCBI Taxonomy" id="317549"/>
    <lineage>
        <taxon>Eukaryota</taxon>
        <taxon>Metazoa</taxon>
        <taxon>Cnidaria</taxon>
        <taxon>Anthozoa</taxon>
        <taxon>Octocorallia</taxon>
        <taxon>Malacalcyonacea</taxon>
        <taxon>Plexauridae</taxon>
        <taxon>Paramuricea</taxon>
    </lineage>
</organism>
<dbReference type="InterPro" id="IPR008271">
    <property type="entry name" value="Ser/Thr_kinase_AS"/>
</dbReference>
<reference evidence="1" key="1">
    <citation type="submission" date="2020-04" db="EMBL/GenBank/DDBJ databases">
        <authorList>
            <person name="Alioto T."/>
            <person name="Alioto T."/>
            <person name="Gomez Garrido J."/>
        </authorList>
    </citation>
    <scope>NUCLEOTIDE SEQUENCE</scope>
    <source>
        <strain evidence="1">A484AB</strain>
    </source>
</reference>
<dbReference type="GO" id="GO:0044773">
    <property type="term" value="P:mitotic DNA damage checkpoint signaling"/>
    <property type="evidence" value="ECO:0007669"/>
    <property type="project" value="TreeGrafter"/>
</dbReference>
<keyword evidence="2" id="KW-1185">Reference proteome</keyword>
<protein>
    <submittedName>
        <fullName evidence="1">Probable serine threonine- kinase gdt4</fullName>
    </submittedName>
</protein>
<dbReference type="InterPro" id="IPR000719">
    <property type="entry name" value="Prot_kinase_dom"/>
</dbReference>
<keyword evidence="1" id="KW-0418">Kinase</keyword>
<dbReference type="OrthoDB" id="5988127at2759"/>
<dbReference type="AlphaFoldDB" id="A0A7D9J6F2"/>
<comment type="caution">
    <text evidence="1">The sequence shown here is derived from an EMBL/GenBank/DDBJ whole genome shotgun (WGS) entry which is preliminary data.</text>
</comment>
<dbReference type="InterPro" id="IPR011009">
    <property type="entry name" value="Kinase-like_dom_sf"/>
</dbReference>
<dbReference type="GO" id="GO:0004674">
    <property type="term" value="F:protein serine/threonine kinase activity"/>
    <property type="evidence" value="ECO:0007669"/>
    <property type="project" value="TreeGrafter"/>
</dbReference>
<dbReference type="PROSITE" id="PS00108">
    <property type="entry name" value="PROTEIN_KINASE_ST"/>
    <property type="match status" value="1"/>
</dbReference>
<dbReference type="Gene3D" id="1.10.510.10">
    <property type="entry name" value="Transferase(Phosphotransferase) domain 1"/>
    <property type="match status" value="1"/>
</dbReference>
<dbReference type="EMBL" id="CACRXK020012192">
    <property type="protein sequence ID" value="CAB4022852.1"/>
    <property type="molecule type" value="Genomic_DNA"/>
</dbReference>
<dbReference type="PROSITE" id="PS50011">
    <property type="entry name" value="PROTEIN_KINASE_DOM"/>
    <property type="match status" value="1"/>
</dbReference>
<evidence type="ECO:0000313" key="1">
    <source>
        <dbReference type="EMBL" id="CAB4022852.1"/>
    </source>
</evidence>
<sequence length="190" mass="21920">MNNITLYLILESKDQAPKLTQYNSIYIIELLGEAIQHLHNHGVLHNDIKSDNVMVCQANEDGNLQLVLIDFGKACKIEQAEYCDIPKKRRKMYREKHSHIAQEIVEGIAKQSTASNILSVGRIAYRLGQHVYSNEVTDLSISCTNENVIVRCSLSLVIEECYIMLSRVERDRNDSVYLVPVHLFEYYYRN</sequence>
<dbReference type="SUPFAM" id="SSF56112">
    <property type="entry name" value="Protein kinase-like (PK-like)"/>
    <property type="match status" value="1"/>
</dbReference>
<dbReference type="GO" id="GO:0005524">
    <property type="term" value="F:ATP binding"/>
    <property type="evidence" value="ECO:0007669"/>
    <property type="project" value="InterPro"/>
</dbReference>
<accession>A0A7D9J6F2</accession>